<feature type="transmembrane region" description="Helical" evidence="8">
    <location>
        <begin position="357"/>
        <end position="374"/>
    </location>
</feature>
<dbReference type="PRINTS" id="PR01130">
    <property type="entry name" value="DERENTRNSPRT"/>
</dbReference>
<dbReference type="OrthoDB" id="46396at2759"/>
<keyword evidence="3" id="KW-0813">Transport</keyword>
<evidence type="ECO:0000256" key="6">
    <source>
        <dbReference type="ARBA" id="ARBA00023136"/>
    </source>
</evidence>
<evidence type="ECO:0000256" key="7">
    <source>
        <dbReference type="SAM" id="MobiDB-lite"/>
    </source>
</evidence>
<feature type="transmembrane region" description="Helical" evidence="8">
    <location>
        <begin position="246"/>
        <end position="267"/>
    </location>
</feature>
<feature type="region of interest" description="Disordered" evidence="7">
    <location>
        <begin position="32"/>
        <end position="55"/>
    </location>
</feature>
<dbReference type="PANTHER" id="PTHR10332:SF88">
    <property type="entry name" value="EQUILIBRATIVE NUCLEOSIDE TRANSPORTER 1, ISOFORM A"/>
    <property type="match status" value="1"/>
</dbReference>
<evidence type="ECO:0000256" key="4">
    <source>
        <dbReference type="ARBA" id="ARBA00022692"/>
    </source>
</evidence>
<feature type="transmembrane region" description="Helical" evidence="8">
    <location>
        <begin position="204"/>
        <end position="226"/>
    </location>
</feature>
<dbReference type="PANTHER" id="PTHR10332">
    <property type="entry name" value="EQUILIBRATIVE NUCLEOSIDE TRANSPORTER"/>
    <property type="match status" value="1"/>
</dbReference>
<dbReference type="GO" id="GO:0015205">
    <property type="term" value="F:nucleobase transmembrane transporter activity"/>
    <property type="evidence" value="ECO:0007669"/>
    <property type="project" value="TreeGrafter"/>
</dbReference>
<dbReference type="Pfam" id="PF01733">
    <property type="entry name" value="Nucleoside_tran"/>
    <property type="match status" value="1"/>
</dbReference>
<evidence type="ECO:0000256" key="8">
    <source>
        <dbReference type="SAM" id="Phobius"/>
    </source>
</evidence>
<dbReference type="STRING" id="91928.A0A0D1ZSA1"/>
<accession>A0A0D1ZSA1</accession>
<feature type="transmembrane region" description="Helical" evidence="8">
    <location>
        <begin position="423"/>
        <end position="440"/>
    </location>
</feature>
<reference evidence="9 10" key="1">
    <citation type="submission" date="2015-01" db="EMBL/GenBank/DDBJ databases">
        <title>The Genome Sequence of Exophiala spinifera CBS89968.</title>
        <authorList>
            <consortium name="The Broad Institute Genomics Platform"/>
            <person name="Cuomo C."/>
            <person name="de Hoog S."/>
            <person name="Gorbushina A."/>
            <person name="Stielow B."/>
            <person name="Teixiera M."/>
            <person name="Abouelleil A."/>
            <person name="Chapman S.B."/>
            <person name="Priest M."/>
            <person name="Young S.K."/>
            <person name="Wortman J."/>
            <person name="Nusbaum C."/>
            <person name="Birren B."/>
        </authorList>
    </citation>
    <scope>NUCLEOTIDE SEQUENCE [LARGE SCALE GENOMIC DNA]</scope>
    <source>
        <strain evidence="9 10">CBS 89968</strain>
    </source>
</reference>
<evidence type="ECO:0000256" key="5">
    <source>
        <dbReference type="ARBA" id="ARBA00022989"/>
    </source>
</evidence>
<dbReference type="GO" id="GO:0034257">
    <property type="term" value="F:nicotinamide riboside transmembrane transporter activity"/>
    <property type="evidence" value="ECO:0007669"/>
    <property type="project" value="TreeGrafter"/>
</dbReference>
<keyword evidence="5 8" id="KW-1133">Transmembrane helix</keyword>
<dbReference type="InterPro" id="IPR036259">
    <property type="entry name" value="MFS_trans_sf"/>
</dbReference>
<dbReference type="InterPro" id="IPR002259">
    <property type="entry name" value="Eqnu_transpt"/>
</dbReference>
<feature type="transmembrane region" description="Helical" evidence="8">
    <location>
        <begin position="325"/>
        <end position="345"/>
    </location>
</feature>
<feature type="transmembrane region" description="Helical" evidence="8">
    <location>
        <begin position="461"/>
        <end position="482"/>
    </location>
</feature>
<name>A0A0D1ZSA1_9EURO</name>
<protein>
    <recommendedName>
        <fullName evidence="11">Nucleoside transporter</fullName>
    </recommendedName>
</protein>
<dbReference type="SUPFAM" id="SSF103473">
    <property type="entry name" value="MFS general substrate transporter"/>
    <property type="match status" value="1"/>
</dbReference>
<keyword evidence="4 8" id="KW-0812">Transmembrane</keyword>
<feature type="compositionally biased region" description="Basic and acidic residues" evidence="7">
    <location>
        <begin position="39"/>
        <end position="49"/>
    </location>
</feature>
<comment type="subcellular location">
    <subcellularLocation>
        <location evidence="1">Membrane</location>
        <topology evidence="1">Multi-pass membrane protein</topology>
    </subcellularLocation>
</comment>
<evidence type="ECO:0008006" key="11">
    <source>
        <dbReference type="Google" id="ProtNLM"/>
    </source>
</evidence>
<organism evidence="9 10">
    <name type="scientific">Exophiala spinifera</name>
    <dbReference type="NCBI Taxonomy" id="91928"/>
    <lineage>
        <taxon>Eukaryota</taxon>
        <taxon>Fungi</taxon>
        <taxon>Dikarya</taxon>
        <taxon>Ascomycota</taxon>
        <taxon>Pezizomycotina</taxon>
        <taxon>Eurotiomycetes</taxon>
        <taxon>Chaetothyriomycetidae</taxon>
        <taxon>Chaetothyriales</taxon>
        <taxon>Herpotrichiellaceae</taxon>
        <taxon>Exophiala</taxon>
    </lineage>
</organism>
<dbReference type="GO" id="GO:0005886">
    <property type="term" value="C:plasma membrane"/>
    <property type="evidence" value="ECO:0007669"/>
    <property type="project" value="TreeGrafter"/>
</dbReference>
<keyword evidence="6 8" id="KW-0472">Membrane</keyword>
<feature type="transmembrane region" description="Helical" evidence="8">
    <location>
        <begin position="67"/>
        <end position="87"/>
    </location>
</feature>
<evidence type="ECO:0000256" key="3">
    <source>
        <dbReference type="ARBA" id="ARBA00022448"/>
    </source>
</evidence>
<evidence type="ECO:0000256" key="2">
    <source>
        <dbReference type="ARBA" id="ARBA00007965"/>
    </source>
</evidence>
<dbReference type="EMBL" id="KN847495">
    <property type="protein sequence ID" value="KIW15697.1"/>
    <property type="molecule type" value="Genomic_DNA"/>
</dbReference>
<dbReference type="RefSeq" id="XP_016235913.1">
    <property type="nucleotide sequence ID" value="XM_016380086.1"/>
</dbReference>
<feature type="transmembrane region" description="Helical" evidence="8">
    <location>
        <begin position="386"/>
        <end position="408"/>
    </location>
</feature>
<proteinExistence type="inferred from homology"/>
<feature type="transmembrane region" description="Helical" evidence="8">
    <location>
        <begin position="140"/>
        <end position="160"/>
    </location>
</feature>
<dbReference type="Proteomes" id="UP000053328">
    <property type="component" value="Unassembled WGS sequence"/>
</dbReference>
<dbReference type="AlphaFoldDB" id="A0A0D1ZSA1"/>
<dbReference type="GeneID" id="27332830"/>
<dbReference type="HOGENOM" id="CLU_021611_3_0_1"/>
<evidence type="ECO:0000313" key="10">
    <source>
        <dbReference type="Proteomes" id="UP000053328"/>
    </source>
</evidence>
<dbReference type="GO" id="GO:0000329">
    <property type="term" value="C:fungal-type vacuole membrane"/>
    <property type="evidence" value="ECO:0007669"/>
    <property type="project" value="TreeGrafter"/>
</dbReference>
<feature type="transmembrane region" description="Helical" evidence="8">
    <location>
        <begin position="107"/>
        <end position="128"/>
    </location>
</feature>
<evidence type="ECO:0000256" key="1">
    <source>
        <dbReference type="ARBA" id="ARBA00004141"/>
    </source>
</evidence>
<sequence length="485" mass="52604">MPTLTDPEHQAIELQELSGMGWIKSIFAPRQDYEPLQDGGERDDVSSTHDDDDDAERDVIDGSAFSWLEYGIFLLLGIAMLWAWNMFLAAASYFENRFRTSPWILNHFQAAEISVSTVTNLVSMIVLAELQKGASYPKRISSSLLINTAVFGILSLSTLVHAPAGVYFGFLLLAIFFASFSTGLIQNGLFSFASGFGRSEYTQAIMTGQAIAGVLPPLAQIVSVLVVPPKQSDNADSADVSPTSALIYFLTATMISMVSLLAFFYLLGRHPHHRNLPSAAKAAVDDEASERDVLADNGRITTSSQTESGAGERPAVPLSTLFRKLPFLSAAVFVCFAVTMVFPVFTASIRSVGGVDAAIFVPVAFLVWNLGDLLGRLSTLWKRISLLHYPFALFCLAMARLLFIPLYFLCNIKGKGAVLSSDFFYLVIVQFFFGLTNGYLGSECMMGAGEWVAPDEREAAGGFMGLMLVGGLTVGSLLSFLLGDV</sequence>
<evidence type="ECO:0000313" key="9">
    <source>
        <dbReference type="EMBL" id="KIW15697.1"/>
    </source>
</evidence>
<feature type="transmembrane region" description="Helical" evidence="8">
    <location>
        <begin position="166"/>
        <end position="192"/>
    </location>
</feature>
<dbReference type="PIRSF" id="PIRSF016379">
    <property type="entry name" value="ENT"/>
    <property type="match status" value="1"/>
</dbReference>
<comment type="similarity">
    <text evidence="2">Belongs to the SLC29A/ENT transporter (TC 2.A.57) family.</text>
</comment>
<keyword evidence="10" id="KW-1185">Reference proteome</keyword>
<gene>
    <name evidence="9" type="ORF">PV08_05747</name>
</gene>
<dbReference type="VEuPathDB" id="FungiDB:PV08_05747"/>